<name>A0A915EHY7_9BILA</name>
<accession>A0A915EHY7</accession>
<proteinExistence type="predicted"/>
<reference evidence="3" key="1">
    <citation type="submission" date="2022-11" db="UniProtKB">
        <authorList>
            <consortium name="WormBaseParasite"/>
        </authorList>
    </citation>
    <scope>IDENTIFICATION</scope>
</reference>
<evidence type="ECO:0000256" key="1">
    <source>
        <dbReference type="SAM" id="MobiDB-lite"/>
    </source>
</evidence>
<feature type="region of interest" description="Disordered" evidence="1">
    <location>
        <begin position="192"/>
        <end position="245"/>
    </location>
</feature>
<keyword evidence="2" id="KW-1185">Reference proteome</keyword>
<evidence type="ECO:0000313" key="3">
    <source>
        <dbReference type="WBParaSite" id="jg5549"/>
    </source>
</evidence>
<dbReference type="Proteomes" id="UP000887574">
    <property type="component" value="Unplaced"/>
</dbReference>
<dbReference type="WBParaSite" id="jg5549">
    <property type="protein sequence ID" value="jg5549"/>
    <property type="gene ID" value="jg5549"/>
</dbReference>
<sequence length="245" mass="26976">MFCKIKAIATICLEKGEPKEFEPPKSIKLRVASSTKVRKFVAKALKKAALESPLVECVDVQYSSKKFGGKFLSVDFEQQVKDGREYKIWIREVVPLIKDEGIKRAQKFAVIAGEVDLITCKSYEDVDANSSIGFDDVFAENLEGLNERPITYVEVVALGEGKDCVETPKEVDLVQVEPVSVLVDQVIVSMKSEKDSPEDDKVSTSVKPPGKETEVVSGKPPSTPSSFKKFWPWSSSPAADGSPKN</sequence>
<dbReference type="AlphaFoldDB" id="A0A915EHY7"/>
<protein>
    <submittedName>
        <fullName evidence="3">Uncharacterized protein</fullName>
    </submittedName>
</protein>
<organism evidence="2 3">
    <name type="scientific">Ditylenchus dipsaci</name>
    <dbReference type="NCBI Taxonomy" id="166011"/>
    <lineage>
        <taxon>Eukaryota</taxon>
        <taxon>Metazoa</taxon>
        <taxon>Ecdysozoa</taxon>
        <taxon>Nematoda</taxon>
        <taxon>Chromadorea</taxon>
        <taxon>Rhabditida</taxon>
        <taxon>Tylenchina</taxon>
        <taxon>Tylenchomorpha</taxon>
        <taxon>Sphaerularioidea</taxon>
        <taxon>Anguinidae</taxon>
        <taxon>Anguininae</taxon>
        <taxon>Ditylenchus</taxon>
    </lineage>
</organism>
<feature type="compositionally biased region" description="Basic and acidic residues" evidence="1">
    <location>
        <begin position="192"/>
        <end position="202"/>
    </location>
</feature>
<feature type="compositionally biased region" description="Low complexity" evidence="1">
    <location>
        <begin position="224"/>
        <end position="237"/>
    </location>
</feature>
<evidence type="ECO:0000313" key="2">
    <source>
        <dbReference type="Proteomes" id="UP000887574"/>
    </source>
</evidence>